<proteinExistence type="predicted"/>
<dbReference type="Pfam" id="PF07963">
    <property type="entry name" value="N_methyl"/>
    <property type="match status" value="1"/>
</dbReference>
<dbReference type="SUPFAM" id="SSF54523">
    <property type="entry name" value="Pili subunits"/>
    <property type="match status" value="1"/>
</dbReference>
<dbReference type="NCBIfam" id="TIGR02532">
    <property type="entry name" value="IV_pilin_GFxxxE"/>
    <property type="match status" value="1"/>
</dbReference>
<dbReference type="Proteomes" id="UP000245720">
    <property type="component" value="Unassembled WGS sequence"/>
</dbReference>
<comment type="caution">
    <text evidence="1">The sequence shown here is derived from an EMBL/GenBank/DDBJ whole genome shotgun (WGS) entry which is preliminary data.</text>
</comment>
<organism evidence="1 2">
    <name type="scientific">Ruminococcus flavefaciens</name>
    <dbReference type="NCBI Taxonomy" id="1265"/>
    <lineage>
        <taxon>Bacteria</taxon>
        <taxon>Bacillati</taxon>
        <taxon>Bacillota</taxon>
        <taxon>Clostridia</taxon>
        <taxon>Eubacteriales</taxon>
        <taxon>Oscillospiraceae</taxon>
        <taxon>Ruminococcus</taxon>
    </lineage>
</organism>
<sequence>MKKMTRKGFTLVELLVVMAIFSILLVGVMAIIKPVSTLFRNTSISEKTYAYANNIQVYLQGKLEYSEDIVVATSDKMDANGDLVFNKVDLATMAEDFRKSHFENTVGYNGTAVVPLKGKIHVVRLVNSTTDPNFPQGSITERVYDFTSDAAIPTSADPTETQDLNPAFFTARDAAYNFSYALGSSNLEVVPTPPGGDDNKVYRALNRDVDDTLGTGIGTSTLAVTIVLDRRDGGALAVPAGSGKGPYAYRAYRDPVAIQVANLPLTNIRQRQDSSKGLRRPYKDPTTGKIEYPPIGSHLLGLSYDDTKATTNVDFNNDIYFIFAYTDEIINK</sequence>
<dbReference type="InterPro" id="IPR012902">
    <property type="entry name" value="N_methyl_site"/>
</dbReference>
<gene>
    <name evidence="1" type="ORF">IE37_01443</name>
</gene>
<name>A0A315Y0E9_RUMFL</name>
<evidence type="ECO:0000313" key="1">
    <source>
        <dbReference type="EMBL" id="PWJ13635.1"/>
    </source>
</evidence>
<protein>
    <submittedName>
        <fullName evidence="1">Prepilin-type N-terminal cleavage/methylation domain-containing protein</fullName>
    </submittedName>
</protein>
<evidence type="ECO:0000313" key="2">
    <source>
        <dbReference type="Proteomes" id="UP000245720"/>
    </source>
</evidence>
<dbReference type="EMBL" id="QGDI01000004">
    <property type="protein sequence ID" value="PWJ13635.1"/>
    <property type="molecule type" value="Genomic_DNA"/>
</dbReference>
<reference evidence="1 2" key="1">
    <citation type="submission" date="2018-05" db="EMBL/GenBank/DDBJ databases">
        <title>The Hungate 1000. A catalogue of reference genomes from the rumen microbiome.</title>
        <authorList>
            <person name="Kelly W."/>
        </authorList>
    </citation>
    <scope>NUCLEOTIDE SEQUENCE [LARGE SCALE GENOMIC DNA]</scope>
    <source>
        <strain evidence="1 2">SAb67</strain>
    </source>
</reference>
<accession>A0A315Y0E9</accession>
<dbReference type="OrthoDB" id="1818915at2"/>
<dbReference type="PROSITE" id="PS00409">
    <property type="entry name" value="PROKAR_NTER_METHYL"/>
    <property type="match status" value="1"/>
</dbReference>
<dbReference type="RefSeq" id="WP_109726230.1">
    <property type="nucleotide sequence ID" value="NZ_CACVSX010000041.1"/>
</dbReference>
<dbReference type="InterPro" id="IPR045584">
    <property type="entry name" value="Pilin-like"/>
</dbReference>
<dbReference type="AlphaFoldDB" id="A0A315Y0E9"/>